<sequence length="50" mass="5806">MDSNPSGSTFIPIVAQPRGEMPFVFKAKKFSLKMEAFCVRFDRHMKDILR</sequence>
<protein>
    <submittedName>
        <fullName evidence="1">Uncharacterized protein</fullName>
    </submittedName>
</protein>
<organism evidence="1 2">
    <name type="scientific">Amborella trichopoda</name>
    <dbReference type="NCBI Taxonomy" id="13333"/>
    <lineage>
        <taxon>Eukaryota</taxon>
        <taxon>Viridiplantae</taxon>
        <taxon>Streptophyta</taxon>
        <taxon>Embryophyta</taxon>
        <taxon>Tracheophyta</taxon>
        <taxon>Spermatophyta</taxon>
        <taxon>Magnoliopsida</taxon>
        <taxon>Amborellales</taxon>
        <taxon>Amborellaceae</taxon>
        <taxon>Amborella</taxon>
    </lineage>
</organism>
<evidence type="ECO:0000313" key="1">
    <source>
        <dbReference type="EMBL" id="ERN10746.1"/>
    </source>
</evidence>
<dbReference type="AlphaFoldDB" id="W1PSS8"/>
<dbReference type="HOGENOM" id="CLU_3130321_0_0_1"/>
<proteinExistence type="predicted"/>
<dbReference type="EMBL" id="KI392798">
    <property type="protein sequence ID" value="ERN10746.1"/>
    <property type="molecule type" value="Genomic_DNA"/>
</dbReference>
<accession>W1PSS8</accession>
<keyword evidence="2" id="KW-1185">Reference proteome</keyword>
<reference evidence="2" key="1">
    <citation type="journal article" date="2013" name="Science">
        <title>The Amborella genome and the evolution of flowering plants.</title>
        <authorList>
            <consortium name="Amborella Genome Project"/>
        </authorList>
    </citation>
    <scope>NUCLEOTIDE SEQUENCE [LARGE SCALE GENOMIC DNA]</scope>
</reference>
<feature type="non-terminal residue" evidence="1">
    <location>
        <position position="50"/>
    </location>
</feature>
<evidence type="ECO:0000313" key="2">
    <source>
        <dbReference type="Proteomes" id="UP000017836"/>
    </source>
</evidence>
<gene>
    <name evidence="1" type="ORF">AMTR_s00027p00161050</name>
</gene>
<dbReference type="Gramene" id="ERN10746">
    <property type="protein sequence ID" value="ERN10746"/>
    <property type="gene ID" value="AMTR_s00027p00161050"/>
</dbReference>
<dbReference type="Proteomes" id="UP000017836">
    <property type="component" value="Unassembled WGS sequence"/>
</dbReference>
<name>W1PSS8_AMBTC</name>